<evidence type="ECO:0000259" key="2">
    <source>
        <dbReference type="SMART" id="SM00854"/>
    </source>
</evidence>
<dbReference type="Gene3D" id="3.60.21.10">
    <property type="match status" value="1"/>
</dbReference>
<comment type="caution">
    <text evidence="3">The sequence shown here is derived from an EMBL/GenBank/DDBJ whole genome shotgun (WGS) entry which is preliminary data.</text>
</comment>
<dbReference type="AlphaFoldDB" id="A0A6I4MEJ4"/>
<dbReference type="InterPro" id="IPR052169">
    <property type="entry name" value="CW_Biosynth-Accessory"/>
</dbReference>
<feature type="domain" description="Capsule synthesis protein CapA" evidence="2">
    <location>
        <begin position="6"/>
        <end position="263"/>
    </location>
</feature>
<dbReference type="RefSeq" id="WP_151596662.1">
    <property type="nucleotide sequence ID" value="NZ_WBMS02000024.1"/>
</dbReference>
<organism evidence="3 4">
    <name type="scientific">Actinomadura physcomitrii</name>
    <dbReference type="NCBI Taxonomy" id="2650748"/>
    <lineage>
        <taxon>Bacteria</taxon>
        <taxon>Bacillati</taxon>
        <taxon>Actinomycetota</taxon>
        <taxon>Actinomycetes</taxon>
        <taxon>Streptosporangiales</taxon>
        <taxon>Thermomonosporaceae</taxon>
        <taxon>Actinomadura</taxon>
    </lineage>
</organism>
<sequence length="382" mass="39997">MSAEITVMAVGDVILDEPGPAAFFDPARETLLGADVAVAHIEVPHTDSTERTSTDVPAPPADPAALAALPGAGFGVATLAGNHVYDAGASGIADTIRHLEANGLATTGAGANLDAARRPAVVERGGVRIAVLSYNCVGPRESWATSAKAGCAYVHVLTHYELDHASPGGPPRVYTFAEPDDLDRLAADVRAARAEADAVLVAFHKGVGHTPAAIAMYERPVAHAAIDAGADAVVGHHAHIMRGIEVYRGRPIYHGLGNFVTVTRALTPTGGDSAEIEAWARRRVELYGFAPDPDMPFYPFHPESRNTAIATLRFGASGVTGAGYVPCWIDERGRPVPRRRGEGGEDVAGYIAEIGRRAGLDTATRWRGDTEIELTGVDGGAR</sequence>
<dbReference type="InterPro" id="IPR019079">
    <property type="entry name" value="Capsule_synth_CapA"/>
</dbReference>
<dbReference type="Proteomes" id="UP000462055">
    <property type="component" value="Unassembled WGS sequence"/>
</dbReference>
<dbReference type="SMART" id="SM00854">
    <property type="entry name" value="PGA_cap"/>
    <property type="match status" value="1"/>
</dbReference>
<evidence type="ECO:0000313" key="4">
    <source>
        <dbReference type="Proteomes" id="UP000462055"/>
    </source>
</evidence>
<gene>
    <name evidence="3" type="ORF">F8568_027925</name>
</gene>
<comment type="similarity">
    <text evidence="1">Belongs to the CapA family.</text>
</comment>
<reference evidence="3" key="1">
    <citation type="submission" date="2019-12" db="EMBL/GenBank/DDBJ databases">
        <title>Actinomadura physcomitrii sp. nov., a novel actinomycete isolated from moss [Physcomitrium sphaericum (Ludw) Fuernr].</title>
        <authorList>
            <person name="Zhuang X."/>
        </authorList>
    </citation>
    <scope>NUCLEOTIDE SEQUENCE [LARGE SCALE GENOMIC DNA]</scope>
    <source>
        <strain evidence="3">LD22</strain>
    </source>
</reference>
<dbReference type="CDD" id="cd07381">
    <property type="entry name" value="MPP_CapA"/>
    <property type="match status" value="1"/>
</dbReference>
<evidence type="ECO:0000313" key="3">
    <source>
        <dbReference type="EMBL" id="MWA04142.1"/>
    </source>
</evidence>
<protein>
    <submittedName>
        <fullName evidence="3">CapA family protein</fullName>
    </submittedName>
</protein>
<dbReference type="SUPFAM" id="SSF56300">
    <property type="entry name" value="Metallo-dependent phosphatases"/>
    <property type="match status" value="1"/>
</dbReference>
<dbReference type="EMBL" id="WBMS02000024">
    <property type="protein sequence ID" value="MWA04142.1"/>
    <property type="molecule type" value="Genomic_DNA"/>
</dbReference>
<dbReference type="PANTHER" id="PTHR33393:SF13">
    <property type="entry name" value="PGA BIOSYNTHESIS PROTEIN CAPA"/>
    <property type="match status" value="1"/>
</dbReference>
<dbReference type="InterPro" id="IPR029052">
    <property type="entry name" value="Metallo-depent_PP-like"/>
</dbReference>
<dbReference type="PANTHER" id="PTHR33393">
    <property type="entry name" value="POLYGLUTAMINE SYNTHESIS ACCESSORY PROTEIN RV0574C-RELATED"/>
    <property type="match status" value="1"/>
</dbReference>
<dbReference type="Pfam" id="PF09587">
    <property type="entry name" value="PGA_cap"/>
    <property type="match status" value="1"/>
</dbReference>
<keyword evidence="4" id="KW-1185">Reference proteome</keyword>
<proteinExistence type="inferred from homology"/>
<name>A0A6I4MEJ4_9ACTN</name>
<evidence type="ECO:0000256" key="1">
    <source>
        <dbReference type="ARBA" id="ARBA00005662"/>
    </source>
</evidence>
<accession>A0A6I4MEJ4</accession>